<dbReference type="RefSeq" id="WP_115342965.1">
    <property type="nucleotide sequence ID" value="NZ_CAJHAQ010000001.1"/>
</dbReference>
<dbReference type="InterPro" id="IPR013783">
    <property type="entry name" value="Ig-like_fold"/>
</dbReference>
<sequence length="602" mass="62447">MKNITIVTYDSSEKVKTESVNLDSRNHPKIQATPQANYELIDTTNGSKAPQQIITKRSGNNLEILFDKEASETLTIEGFYDAPNSNLIGLAEDGSYYNYAPDTVSAINSTAQVNAIDQSLVSQSLSGSPLNQPWWIASTATSGAINIAPWMLGSAFGLGIVHLVSKNDDKDKELDTTVNKPVVSIDDITGDNVLNDAELAQSTITITGKHSGLDADVDASKTSVTLTVNDKTVIATVMGNTFNANVASSDLKADSKVTATAVVTDDNDNTATSDAATKAYTLSLDTTVNKPVVSIDDITADNVLNDAELAQSTITITGKLSGLDADIDASKTSVTLTVNDKTVIATVMGNTFSANVASSDLKADSKVTATAVVTDDNDNTATSDAATKAYTLSLDTTVSKPVVSIDDVTGDNVLNDAELAQSTITITGKLSGLDADIDASKTSVTLTVNNKTVKATVTGDTFSADVNSSDLKADSKVTATATVTDGNNNTATSDAATKTYTLNLDTTVNKPVVSIDDVTGDNVLNDAELEQSTITITGKLSGLDADVDASKTSVTLTVNDKTVTATVTGNTFSANVASSDLKADSKVMATATVTDGNNNTAT</sequence>
<evidence type="ECO:0000313" key="1">
    <source>
        <dbReference type="EMBL" id="SUD90832.1"/>
    </source>
</evidence>
<reference evidence="1 2" key="1">
    <citation type="submission" date="2018-06" db="EMBL/GenBank/DDBJ databases">
        <authorList>
            <consortium name="Pathogen Informatics"/>
            <person name="Doyle S."/>
        </authorList>
    </citation>
    <scope>NUCLEOTIDE SEQUENCE [LARGE SCALE GENOMIC DNA]</scope>
    <source>
        <strain evidence="1 2">NCTC10526</strain>
    </source>
</reference>
<accession>A0A379LM28</accession>
<dbReference type="NCBIfam" id="NF033510">
    <property type="entry name" value="Ca_tandemer"/>
    <property type="match status" value="1"/>
</dbReference>
<protein>
    <submittedName>
        <fullName evidence="1">Lagovirus protein of uncharacterized function (DUF840)</fullName>
    </submittedName>
</protein>
<organism evidence="1 2">
    <name type="scientific">Psychrobacter phenylpyruvicus</name>
    <dbReference type="NCBI Taxonomy" id="29432"/>
    <lineage>
        <taxon>Bacteria</taxon>
        <taxon>Pseudomonadati</taxon>
        <taxon>Pseudomonadota</taxon>
        <taxon>Gammaproteobacteria</taxon>
        <taxon>Moraxellales</taxon>
        <taxon>Moraxellaceae</taxon>
        <taxon>Psychrobacter</taxon>
    </lineage>
</organism>
<proteinExistence type="predicted"/>
<keyword evidence="2" id="KW-1185">Reference proteome</keyword>
<evidence type="ECO:0000313" key="2">
    <source>
        <dbReference type="Proteomes" id="UP000254123"/>
    </source>
</evidence>
<dbReference type="Proteomes" id="UP000254123">
    <property type="component" value="Unassembled WGS sequence"/>
</dbReference>
<dbReference type="NCBIfam" id="NF012196">
    <property type="entry name" value="Ig_like_ice"/>
    <property type="match status" value="4"/>
</dbReference>
<dbReference type="EMBL" id="UGVC01000001">
    <property type="protein sequence ID" value="SUD90832.1"/>
    <property type="molecule type" value="Genomic_DNA"/>
</dbReference>
<dbReference type="AlphaFoldDB" id="A0A379LM28"/>
<dbReference type="InterPro" id="IPR049826">
    <property type="entry name" value="Ig-like_ice"/>
</dbReference>
<gene>
    <name evidence="1" type="ORF">NCTC10526_01178</name>
</gene>
<name>A0A379LM28_9GAMM</name>
<dbReference type="Gene3D" id="2.60.40.10">
    <property type="entry name" value="Immunoglobulins"/>
    <property type="match status" value="4"/>
</dbReference>